<protein>
    <submittedName>
        <fullName evidence="2">Uncharacterized protein</fullName>
    </submittedName>
</protein>
<evidence type="ECO:0000313" key="2">
    <source>
        <dbReference type="EnsemblPlants" id="TuG1812G0100000926.01.T01"/>
    </source>
</evidence>
<reference evidence="3" key="1">
    <citation type="journal article" date="2013" name="Nature">
        <title>Draft genome of the wheat A-genome progenitor Triticum urartu.</title>
        <authorList>
            <person name="Ling H.Q."/>
            <person name="Zhao S."/>
            <person name="Liu D."/>
            <person name="Wang J."/>
            <person name="Sun H."/>
            <person name="Zhang C."/>
            <person name="Fan H."/>
            <person name="Li D."/>
            <person name="Dong L."/>
            <person name="Tao Y."/>
            <person name="Gao C."/>
            <person name="Wu H."/>
            <person name="Li Y."/>
            <person name="Cui Y."/>
            <person name="Guo X."/>
            <person name="Zheng S."/>
            <person name="Wang B."/>
            <person name="Yu K."/>
            <person name="Liang Q."/>
            <person name="Yang W."/>
            <person name="Lou X."/>
            <person name="Chen J."/>
            <person name="Feng M."/>
            <person name="Jian J."/>
            <person name="Zhang X."/>
            <person name="Luo G."/>
            <person name="Jiang Y."/>
            <person name="Liu J."/>
            <person name="Wang Z."/>
            <person name="Sha Y."/>
            <person name="Zhang B."/>
            <person name="Wu H."/>
            <person name="Tang D."/>
            <person name="Shen Q."/>
            <person name="Xue P."/>
            <person name="Zou S."/>
            <person name="Wang X."/>
            <person name="Liu X."/>
            <person name="Wang F."/>
            <person name="Yang Y."/>
            <person name="An X."/>
            <person name="Dong Z."/>
            <person name="Zhang K."/>
            <person name="Zhang X."/>
            <person name="Luo M.C."/>
            <person name="Dvorak J."/>
            <person name="Tong Y."/>
            <person name="Wang J."/>
            <person name="Yang H."/>
            <person name="Li Z."/>
            <person name="Wang D."/>
            <person name="Zhang A."/>
            <person name="Wang J."/>
        </authorList>
    </citation>
    <scope>NUCLEOTIDE SEQUENCE</scope>
    <source>
        <strain evidence="3">cv. G1812</strain>
    </source>
</reference>
<reference evidence="2" key="2">
    <citation type="submission" date="2018-03" db="EMBL/GenBank/DDBJ databases">
        <title>The Triticum urartu genome reveals the dynamic nature of wheat genome evolution.</title>
        <authorList>
            <person name="Ling H."/>
            <person name="Ma B."/>
            <person name="Shi X."/>
            <person name="Liu H."/>
            <person name="Dong L."/>
            <person name="Sun H."/>
            <person name="Cao Y."/>
            <person name="Gao Q."/>
            <person name="Zheng S."/>
            <person name="Li Y."/>
            <person name="Yu Y."/>
            <person name="Du H."/>
            <person name="Qi M."/>
            <person name="Li Y."/>
            <person name="Yu H."/>
            <person name="Cui Y."/>
            <person name="Wang N."/>
            <person name="Chen C."/>
            <person name="Wu H."/>
            <person name="Zhao Y."/>
            <person name="Zhang J."/>
            <person name="Li Y."/>
            <person name="Zhou W."/>
            <person name="Zhang B."/>
            <person name="Hu W."/>
            <person name="Eijk M."/>
            <person name="Tang J."/>
            <person name="Witsenboer H."/>
            <person name="Zhao S."/>
            <person name="Li Z."/>
            <person name="Zhang A."/>
            <person name="Wang D."/>
            <person name="Liang C."/>
        </authorList>
    </citation>
    <scope>NUCLEOTIDE SEQUENCE [LARGE SCALE GENOMIC DNA]</scope>
    <source>
        <strain evidence="2">cv. G1812</strain>
    </source>
</reference>
<name>A0A8R7JWU5_TRIUA</name>
<proteinExistence type="predicted"/>
<feature type="compositionally biased region" description="Basic residues" evidence="1">
    <location>
        <begin position="52"/>
        <end position="68"/>
    </location>
</feature>
<reference evidence="2" key="3">
    <citation type="submission" date="2022-06" db="UniProtKB">
        <authorList>
            <consortium name="EnsemblPlants"/>
        </authorList>
    </citation>
    <scope>IDENTIFICATION</scope>
</reference>
<evidence type="ECO:0000256" key="1">
    <source>
        <dbReference type="SAM" id="MobiDB-lite"/>
    </source>
</evidence>
<dbReference type="Gramene" id="TuG1812G0100000926.01.T01">
    <property type="protein sequence ID" value="TuG1812G0100000926.01.T01"/>
    <property type="gene ID" value="TuG1812G0100000926.01"/>
</dbReference>
<feature type="region of interest" description="Disordered" evidence="1">
    <location>
        <begin position="51"/>
        <end position="84"/>
    </location>
</feature>
<feature type="compositionally biased region" description="Basic residues" evidence="1">
    <location>
        <begin position="10"/>
        <end position="25"/>
    </location>
</feature>
<feature type="region of interest" description="Disordered" evidence="1">
    <location>
        <begin position="1"/>
        <end position="28"/>
    </location>
</feature>
<dbReference type="Proteomes" id="UP000015106">
    <property type="component" value="Chromosome 1"/>
</dbReference>
<dbReference type="AlphaFoldDB" id="A0A8R7JWU5"/>
<accession>A0A8R7JWU5</accession>
<organism evidence="2 3">
    <name type="scientific">Triticum urartu</name>
    <name type="common">Red wild einkorn</name>
    <name type="synonym">Crithodium urartu</name>
    <dbReference type="NCBI Taxonomy" id="4572"/>
    <lineage>
        <taxon>Eukaryota</taxon>
        <taxon>Viridiplantae</taxon>
        <taxon>Streptophyta</taxon>
        <taxon>Embryophyta</taxon>
        <taxon>Tracheophyta</taxon>
        <taxon>Spermatophyta</taxon>
        <taxon>Magnoliopsida</taxon>
        <taxon>Liliopsida</taxon>
        <taxon>Poales</taxon>
        <taxon>Poaceae</taxon>
        <taxon>BOP clade</taxon>
        <taxon>Pooideae</taxon>
        <taxon>Triticodae</taxon>
        <taxon>Triticeae</taxon>
        <taxon>Triticinae</taxon>
        <taxon>Triticum</taxon>
    </lineage>
</organism>
<keyword evidence="3" id="KW-1185">Reference proteome</keyword>
<dbReference type="EnsemblPlants" id="TuG1812G0100000926.01.T01">
    <property type="protein sequence ID" value="TuG1812G0100000926.01.T01"/>
    <property type="gene ID" value="TuG1812G0100000926.01"/>
</dbReference>
<evidence type="ECO:0000313" key="3">
    <source>
        <dbReference type="Proteomes" id="UP000015106"/>
    </source>
</evidence>
<sequence length="84" mass="9252">SPSSLLSSPPRRHQPSSPSHRRHPSCSRPLCLLPSHRPLALACLLPTCRARGAGRPHRAEGRRHRDRQGHRDEVAAVAGMPHLP</sequence>